<dbReference type="OrthoDB" id="6015684at2759"/>
<sequence length="445" mass="50444">MHISFEGEKCKDLTERVISNLNKEGVKEHNSIALAQNDTEDDGGDITTVECETTAQVVCNELPTEENFAEQLDQLKELSLNGGTKVTEYCLTSPEHENATLRHENTQLRRENDSLKERFNDRSYMVSDLNTKIENIEDEKLSLVTALKLLQEDSKSISLNNRDATHNTWHAPGHRARTNVHNISANYACQNKTARSADMNAQEPDIITPNRFGLLSTEHDSDKESEANDEIDPSGSSTSIIFKAGSKNNKSGKLVFIDGDSILQHVHGWDLSNDKQRVSVKSFSGSKAEDMQDYIKPLLRQKPDEIILHVGTNNIKGNSKTAEVVAADILNLGTQIKYSLPCTNRKQNSHKKVEVRNLKYFNAESFQADLRGQEWELLDNNLCVDKMWDTWKALFVKVLDRHAPIREKRVKSKPNVPWLTSTIEKQIRERDRLKSLAIRHNSGNR</sequence>
<dbReference type="AlphaFoldDB" id="A0A7D9I654"/>
<dbReference type="Gene3D" id="3.40.50.12690">
    <property type="match status" value="1"/>
</dbReference>
<keyword evidence="1" id="KW-0695">RNA-directed DNA polymerase</keyword>
<keyword evidence="2" id="KW-1185">Reference proteome</keyword>
<reference evidence="1" key="1">
    <citation type="submission" date="2020-04" db="EMBL/GenBank/DDBJ databases">
        <authorList>
            <person name="Alioto T."/>
            <person name="Alioto T."/>
            <person name="Gomez Garrido J."/>
        </authorList>
    </citation>
    <scope>NUCLEOTIDE SEQUENCE</scope>
    <source>
        <strain evidence="1">A484AB</strain>
    </source>
</reference>
<dbReference type="EMBL" id="CACRXK020003111">
    <property type="protein sequence ID" value="CAB3997488.1"/>
    <property type="molecule type" value="Genomic_DNA"/>
</dbReference>
<organism evidence="1 2">
    <name type="scientific">Paramuricea clavata</name>
    <name type="common">Red gorgonian</name>
    <name type="synonym">Violescent sea-whip</name>
    <dbReference type="NCBI Taxonomy" id="317549"/>
    <lineage>
        <taxon>Eukaryota</taxon>
        <taxon>Metazoa</taxon>
        <taxon>Cnidaria</taxon>
        <taxon>Anthozoa</taxon>
        <taxon>Octocorallia</taxon>
        <taxon>Malacalcyonacea</taxon>
        <taxon>Plexauridae</taxon>
        <taxon>Paramuricea</taxon>
    </lineage>
</organism>
<evidence type="ECO:0000313" key="2">
    <source>
        <dbReference type="Proteomes" id="UP001152795"/>
    </source>
</evidence>
<gene>
    <name evidence="1" type="ORF">PACLA_8A024643</name>
</gene>
<comment type="caution">
    <text evidence="1">The sequence shown here is derived from an EMBL/GenBank/DDBJ whole genome shotgun (WGS) entry which is preliminary data.</text>
</comment>
<dbReference type="SUPFAM" id="SSF52266">
    <property type="entry name" value="SGNH hydrolase"/>
    <property type="match status" value="1"/>
</dbReference>
<evidence type="ECO:0000313" key="1">
    <source>
        <dbReference type="EMBL" id="CAB3997488.1"/>
    </source>
</evidence>
<dbReference type="GO" id="GO:0003964">
    <property type="term" value="F:RNA-directed DNA polymerase activity"/>
    <property type="evidence" value="ECO:0007669"/>
    <property type="project" value="UniProtKB-KW"/>
</dbReference>
<protein>
    <submittedName>
        <fullName evidence="1">RNA-directed DNA polymerase from transposon BS</fullName>
    </submittedName>
</protein>
<name>A0A7D9I654_PARCT</name>
<proteinExistence type="predicted"/>
<keyword evidence="1" id="KW-0548">Nucleotidyltransferase</keyword>
<dbReference type="Proteomes" id="UP001152795">
    <property type="component" value="Unassembled WGS sequence"/>
</dbReference>
<keyword evidence="1" id="KW-0808">Transferase</keyword>
<accession>A0A7D9I654</accession>